<evidence type="ECO:0000256" key="11">
    <source>
        <dbReference type="ARBA" id="ARBA00022884"/>
    </source>
</evidence>
<dbReference type="GO" id="GO:0000049">
    <property type="term" value="F:tRNA binding"/>
    <property type="evidence" value="ECO:0007669"/>
    <property type="project" value="UniProtKB-UniRule"/>
</dbReference>
<comment type="subcellular location">
    <subcellularLocation>
        <location evidence="1 15">Cytoplasm</location>
    </subcellularLocation>
</comment>
<evidence type="ECO:0000259" key="17">
    <source>
        <dbReference type="PROSITE" id="PS50886"/>
    </source>
</evidence>
<comment type="cofactor">
    <cofactor evidence="15">
        <name>Mg(2+)</name>
        <dbReference type="ChEBI" id="CHEBI:18420"/>
    </cofactor>
    <text evidence="15">Binds 2 magnesium ions per tetramer.</text>
</comment>
<keyword evidence="8 15" id="KW-0547">Nucleotide-binding</keyword>
<comment type="catalytic activity">
    <reaction evidence="14 15">
        <text>tRNA(Phe) + L-phenylalanine + ATP = L-phenylalanyl-tRNA(Phe) + AMP + diphosphate + H(+)</text>
        <dbReference type="Rhea" id="RHEA:19413"/>
        <dbReference type="Rhea" id="RHEA-COMP:9668"/>
        <dbReference type="Rhea" id="RHEA-COMP:9699"/>
        <dbReference type="ChEBI" id="CHEBI:15378"/>
        <dbReference type="ChEBI" id="CHEBI:30616"/>
        <dbReference type="ChEBI" id="CHEBI:33019"/>
        <dbReference type="ChEBI" id="CHEBI:58095"/>
        <dbReference type="ChEBI" id="CHEBI:78442"/>
        <dbReference type="ChEBI" id="CHEBI:78531"/>
        <dbReference type="ChEBI" id="CHEBI:456215"/>
        <dbReference type="EC" id="6.1.1.20"/>
    </reaction>
</comment>
<keyword evidence="12 15" id="KW-0648">Protein biosynthesis</keyword>
<dbReference type="CDD" id="cd02796">
    <property type="entry name" value="tRNA_bind_bactPheRS"/>
    <property type="match status" value="1"/>
</dbReference>
<feature type="binding site" evidence="15">
    <location>
        <position position="442"/>
    </location>
    <ligand>
        <name>Mg(2+)</name>
        <dbReference type="ChEBI" id="CHEBI:18420"/>
        <note>shared with alpha subunit</note>
    </ligand>
</feature>
<keyword evidence="7 15" id="KW-0479">Metal-binding</keyword>
<keyword evidence="9 15" id="KW-0067">ATP-binding</keyword>
<dbReference type="Pfam" id="PF01588">
    <property type="entry name" value="tRNA_bind"/>
    <property type="match status" value="1"/>
</dbReference>
<dbReference type="GO" id="GO:0000287">
    <property type="term" value="F:magnesium ion binding"/>
    <property type="evidence" value="ECO:0007669"/>
    <property type="project" value="UniProtKB-UniRule"/>
</dbReference>
<dbReference type="PANTHER" id="PTHR10947:SF0">
    <property type="entry name" value="PHENYLALANINE--TRNA LIGASE BETA SUBUNIT"/>
    <property type="match status" value="1"/>
</dbReference>
<dbReference type="SUPFAM" id="SSF55681">
    <property type="entry name" value="Class II aaRS and biotin synthetases"/>
    <property type="match status" value="1"/>
</dbReference>
<dbReference type="NCBIfam" id="NF045760">
    <property type="entry name" value="YtpR"/>
    <property type="match status" value="1"/>
</dbReference>
<dbReference type="PROSITE" id="PS51483">
    <property type="entry name" value="B5"/>
    <property type="match status" value="1"/>
</dbReference>
<dbReference type="AlphaFoldDB" id="A0A1W1WTF1"/>
<dbReference type="PROSITE" id="PS51447">
    <property type="entry name" value="FDX_ACB"/>
    <property type="match status" value="1"/>
</dbReference>
<gene>
    <name evidence="15" type="primary">pheT</name>
    <name evidence="20" type="ORF">SAMN05660197_1137</name>
</gene>
<sequence length="775" mass="87781">MIVTKRWLNEWIDIEDISVEELVKTLNRIGLEVAEVKNINIPANVVVGKVLSCQKHPNADKLNLCQVDVGDEELQIVCGAKNVVDAEYVAVAKVGAILPGDFAIKPAKLRGVESFGMICSSSELGLPKMEDGIMVLDESIGELKLGKELQSYPFFQDTIIDIELTANRGDCLSVLGIARELAAALKRSVKEPSLEEVQNLQMGIGRLLNFEPAKEIQSNLLYKAFEKESFHNPFIVRFRVALCGESFTNEAEEFGYYVTHATGVITRLYGYSIFEDEEPKIVVKEDEKGYESVYGIQKASIIGVYQFDKSKPTKDEKTIVLEMSYIDPETIAKKMYEAPIKNDWSYYRSSRGSDPQLEIGATYAKMVLQKYYKDLKFYTGSHEIHKELERPGIKIEFPALTALIGDEIERTEIVEILKALGFTIVNFSEDLMVVKAPVYRHDIFNLQDVAEEIVRIYGIDNIHAKPLKVEEKNRINAAYQRYQEGKQLRTLLVGAGYFETISYLFTDSKLLEKLGLPRVKEELDIINPITSELNTLRTSLVPNLLMQVANNFKNGSKRVKLFEIGSIFDKERNEKPALALIFSGAKEPDTLQNSGKPLSVDFGTFADDLGHIFGDVELHQCEATTSLLHPYQCAAIIKNEQEIGIAYKLHLSIQEEMELPPTYIAEIDMQKLSLTYPKAKEYSIYQMAFRDLSILIDKNLTFAQIKEVLQESLPHEIKRFYPIATYQDEKLGDKLSLTIRFVVQSDEKTLSEEEIAAIMENILQTLQKSFNVELR</sequence>
<dbReference type="NCBIfam" id="TIGR00472">
    <property type="entry name" value="pheT_bact"/>
    <property type="match status" value="1"/>
</dbReference>
<dbReference type="InterPro" id="IPR045864">
    <property type="entry name" value="aa-tRNA-synth_II/BPL/LPL"/>
</dbReference>
<comment type="subunit">
    <text evidence="3 15">Tetramer of two alpha and two beta subunits.</text>
</comment>
<dbReference type="PANTHER" id="PTHR10947">
    <property type="entry name" value="PHENYLALANYL-TRNA SYNTHETASE BETA CHAIN AND LEUCINE-RICH REPEAT-CONTAINING PROTEIN 47"/>
    <property type="match status" value="1"/>
</dbReference>
<dbReference type="InterPro" id="IPR005121">
    <property type="entry name" value="Fdx_antiC-bd"/>
</dbReference>
<evidence type="ECO:0000256" key="5">
    <source>
        <dbReference type="ARBA" id="ARBA00022555"/>
    </source>
</evidence>
<dbReference type="PROSITE" id="PS50886">
    <property type="entry name" value="TRBD"/>
    <property type="match status" value="1"/>
</dbReference>
<dbReference type="SMART" id="SM00896">
    <property type="entry name" value="FDX-ACB"/>
    <property type="match status" value="1"/>
</dbReference>
<evidence type="ECO:0000256" key="7">
    <source>
        <dbReference type="ARBA" id="ARBA00022723"/>
    </source>
</evidence>
<evidence type="ECO:0000256" key="6">
    <source>
        <dbReference type="ARBA" id="ARBA00022598"/>
    </source>
</evidence>
<accession>A0A1W1WTF1</accession>
<keyword evidence="11 16" id="KW-0694">RNA-binding</keyword>
<comment type="similarity">
    <text evidence="2 15">Belongs to the phenylalanyl-tRNA synthetase beta subunit family. Type 1 subfamily.</text>
</comment>
<organism evidence="20 21">
    <name type="scientific">Nitratiruptor tergarcus DSM 16512</name>
    <dbReference type="NCBI Taxonomy" id="1069081"/>
    <lineage>
        <taxon>Bacteria</taxon>
        <taxon>Pseudomonadati</taxon>
        <taxon>Campylobacterota</taxon>
        <taxon>Epsilonproteobacteria</taxon>
        <taxon>Nautiliales</taxon>
        <taxon>Nitratiruptoraceae</taxon>
        <taxon>Nitratiruptor</taxon>
    </lineage>
</organism>
<dbReference type="GO" id="GO:0004826">
    <property type="term" value="F:phenylalanine-tRNA ligase activity"/>
    <property type="evidence" value="ECO:0007669"/>
    <property type="project" value="UniProtKB-UniRule"/>
</dbReference>
<reference evidence="21" key="1">
    <citation type="submission" date="2017-04" db="EMBL/GenBank/DDBJ databases">
        <authorList>
            <person name="Varghese N."/>
            <person name="Submissions S."/>
        </authorList>
    </citation>
    <scope>NUCLEOTIDE SEQUENCE [LARGE SCALE GENOMIC DNA]</scope>
    <source>
        <strain evidence="21">DSM 16512</strain>
    </source>
</reference>
<feature type="binding site" evidence="15">
    <location>
        <position position="452"/>
    </location>
    <ligand>
        <name>Mg(2+)</name>
        <dbReference type="ChEBI" id="CHEBI:18420"/>
        <note>shared with alpha subunit</note>
    </ligand>
</feature>
<feature type="domain" description="B5" evidence="19">
    <location>
        <begin position="388"/>
        <end position="464"/>
    </location>
</feature>
<evidence type="ECO:0000256" key="10">
    <source>
        <dbReference type="ARBA" id="ARBA00022842"/>
    </source>
</evidence>
<evidence type="ECO:0000259" key="19">
    <source>
        <dbReference type="PROSITE" id="PS51483"/>
    </source>
</evidence>
<evidence type="ECO:0000256" key="9">
    <source>
        <dbReference type="ARBA" id="ARBA00022840"/>
    </source>
</evidence>
<keyword evidence="13 15" id="KW-0030">Aminoacyl-tRNA synthetase</keyword>
<dbReference type="InterPro" id="IPR002547">
    <property type="entry name" value="tRNA-bd_dom"/>
</dbReference>
<evidence type="ECO:0000256" key="15">
    <source>
        <dbReference type="HAMAP-Rule" id="MF_00283"/>
    </source>
</evidence>
<evidence type="ECO:0000256" key="14">
    <source>
        <dbReference type="ARBA" id="ARBA00049255"/>
    </source>
</evidence>
<dbReference type="InterPro" id="IPR041616">
    <property type="entry name" value="PheRS_beta_core"/>
</dbReference>
<evidence type="ECO:0000313" key="21">
    <source>
        <dbReference type="Proteomes" id="UP000192602"/>
    </source>
</evidence>
<dbReference type="InterPro" id="IPR004532">
    <property type="entry name" value="Phe-tRNA-ligase_IIc_bsu_bact"/>
</dbReference>
<dbReference type="Gene3D" id="3.30.930.10">
    <property type="entry name" value="Bira Bifunctional Protein, Domain 2"/>
    <property type="match status" value="1"/>
</dbReference>
<dbReference type="Pfam" id="PF17759">
    <property type="entry name" value="tRNA_synthFbeta"/>
    <property type="match status" value="1"/>
</dbReference>
<dbReference type="SUPFAM" id="SSF46955">
    <property type="entry name" value="Putative DNA-binding domain"/>
    <property type="match status" value="1"/>
</dbReference>
<dbReference type="InterPro" id="IPR033714">
    <property type="entry name" value="tRNA_bind_bactPheRS"/>
</dbReference>
<dbReference type="OrthoDB" id="9805455at2"/>
<dbReference type="RefSeq" id="WP_084275564.1">
    <property type="nucleotide sequence ID" value="NZ_AP026671.1"/>
</dbReference>
<protein>
    <recommendedName>
        <fullName evidence="15">Phenylalanine--tRNA ligase beta subunit</fullName>
        <ecNumber evidence="15">6.1.1.20</ecNumber>
    </recommendedName>
    <alternativeName>
        <fullName evidence="15">Phenylalanyl-tRNA synthetase beta subunit</fullName>
        <shortName evidence="15">PheRS</shortName>
    </alternativeName>
</protein>
<dbReference type="GO" id="GO:0005524">
    <property type="term" value="F:ATP binding"/>
    <property type="evidence" value="ECO:0007669"/>
    <property type="project" value="UniProtKB-UniRule"/>
</dbReference>
<dbReference type="Gene3D" id="2.40.50.140">
    <property type="entry name" value="Nucleic acid-binding proteins"/>
    <property type="match status" value="1"/>
</dbReference>
<keyword evidence="6 15" id="KW-0436">Ligase</keyword>
<dbReference type="Pfam" id="PF03484">
    <property type="entry name" value="B5"/>
    <property type="match status" value="1"/>
</dbReference>
<keyword evidence="10 15" id="KW-0460">Magnesium</keyword>
<dbReference type="GO" id="GO:0006432">
    <property type="term" value="P:phenylalanyl-tRNA aminoacylation"/>
    <property type="evidence" value="ECO:0007669"/>
    <property type="project" value="UniProtKB-UniRule"/>
</dbReference>
<dbReference type="HAMAP" id="MF_00283">
    <property type="entry name" value="Phe_tRNA_synth_beta1"/>
    <property type="match status" value="1"/>
</dbReference>
<dbReference type="Gene3D" id="3.30.70.380">
    <property type="entry name" value="Ferrodoxin-fold anticodon-binding domain"/>
    <property type="match status" value="1"/>
</dbReference>
<feature type="binding site" evidence="15">
    <location>
        <position position="448"/>
    </location>
    <ligand>
        <name>Mg(2+)</name>
        <dbReference type="ChEBI" id="CHEBI:18420"/>
        <note>shared with alpha subunit</note>
    </ligand>
</feature>
<feature type="domain" description="TRNA-binding" evidence="17">
    <location>
        <begin position="39"/>
        <end position="150"/>
    </location>
</feature>
<evidence type="ECO:0000256" key="13">
    <source>
        <dbReference type="ARBA" id="ARBA00023146"/>
    </source>
</evidence>
<dbReference type="EMBL" id="FWWZ01000001">
    <property type="protein sequence ID" value="SMC09330.1"/>
    <property type="molecule type" value="Genomic_DNA"/>
</dbReference>
<proteinExistence type="inferred from homology"/>
<dbReference type="InterPro" id="IPR009061">
    <property type="entry name" value="DNA-bd_dom_put_sf"/>
</dbReference>
<keyword evidence="5 16" id="KW-0820">tRNA-binding</keyword>
<dbReference type="InterPro" id="IPR005147">
    <property type="entry name" value="tRNA_synthase_B5-dom"/>
</dbReference>
<dbReference type="Gene3D" id="3.30.56.10">
    <property type="match status" value="2"/>
</dbReference>
<evidence type="ECO:0000256" key="8">
    <source>
        <dbReference type="ARBA" id="ARBA00022741"/>
    </source>
</evidence>
<dbReference type="Pfam" id="PF03147">
    <property type="entry name" value="FDX-ACB"/>
    <property type="match status" value="1"/>
</dbReference>
<dbReference type="SMART" id="SM00874">
    <property type="entry name" value="B5"/>
    <property type="match status" value="1"/>
</dbReference>
<dbReference type="EC" id="6.1.1.20" evidence="15"/>
<dbReference type="FunFam" id="2.40.50.140:FF:000045">
    <property type="entry name" value="Phenylalanine--tRNA ligase beta subunit"/>
    <property type="match status" value="1"/>
</dbReference>
<evidence type="ECO:0000256" key="2">
    <source>
        <dbReference type="ARBA" id="ARBA00008653"/>
    </source>
</evidence>
<dbReference type="CDD" id="cd00769">
    <property type="entry name" value="PheRS_beta_core"/>
    <property type="match status" value="1"/>
</dbReference>
<evidence type="ECO:0000256" key="16">
    <source>
        <dbReference type="PROSITE-ProRule" id="PRU00209"/>
    </source>
</evidence>
<evidence type="ECO:0000256" key="12">
    <source>
        <dbReference type="ARBA" id="ARBA00022917"/>
    </source>
</evidence>
<dbReference type="InterPro" id="IPR012340">
    <property type="entry name" value="NA-bd_OB-fold"/>
</dbReference>
<feature type="binding site" evidence="15">
    <location>
        <position position="451"/>
    </location>
    <ligand>
        <name>Mg(2+)</name>
        <dbReference type="ChEBI" id="CHEBI:18420"/>
        <note>shared with alpha subunit</note>
    </ligand>
</feature>
<dbReference type="Proteomes" id="UP000192602">
    <property type="component" value="Unassembled WGS sequence"/>
</dbReference>
<dbReference type="STRING" id="1069081.SAMN05660197_1137"/>
<evidence type="ECO:0000256" key="1">
    <source>
        <dbReference type="ARBA" id="ARBA00004496"/>
    </source>
</evidence>
<dbReference type="InterPro" id="IPR036690">
    <property type="entry name" value="Fdx_antiC-bd_sf"/>
</dbReference>
<keyword evidence="4 15" id="KW-0963">Cytoplasm</keyword>
<evidence type="ECO:0000259" key="18">
    <source>
        <dbReference type="PROSITE" id="PS51447"/>
    </source>
</evidence>
<evidence type="ECO:0000256" key="4">
    <source>
        <dbReference type="ARBA" id="ARBA00022490"/>
    </source>
</evidence>
<feature type="domain" description="FDX-ACB" evidence="18">
    <location>
        <begin position="683"/>
        <end position="775"/>
    </location>
</feature>
<dbReference type="InterPro" id="IPR045060">
    <property type="entry name" value="Phe-tRNA-ligase_IIc_bsu"/>
</dbReference>
<evidence type="ECO:0000313" key="20">
    <source>
        <dbReference type="EMBL" id="SMC09330.1"/>
    </source>
</evidence>
<keyword evidence="21" id="KW-1185">Reference proteome</keyword>
<name>A0A1W1WTF1_9BACT</name>
<dbReference type="SUPFAM" id="SSF54991">
    <property type="entry name" value="Anticodon-binding domain of PheRS"/>
    <property type="match status" value="1"/>
</dbReference>
<dbReference type="GO" id="GO:0009328">
    <property type="term" value="C:phenylalanine-tRNA ligase complex"/>
    <property type="evidence" value="ECO:0007669"/>
    <property type="project" value="TreeGrafter"/>
</dbReference>
<evidence type="ECO:0000256" key="3">
    <source>
        <dbReference type="ARBA" id="ARBA00011209"/>
    </source>
</evidence>
<dbReference type="SUPFAM" id="SSF50249">
    <property type="entry name" value="Nucleic acid-binding proteins"/>
    <property type="match status" value="1"/>
</dbReference>
<dbReference type="SUPFAM" id="SSF56037">
    <property type="entry name" value="PheT/TilS domain"/>
    <property type="match status" value="1"/>
</dbReference>